<dbReference type="AlphaFoldDB" id="A0A918JQK2"/>
<evidence type="ECO:0000313" key="2">
    <source>
        <dbReference type="EMBL" id="GGW97921.1"/>
    </source>
</evidence>
<keyword evidence="3" id="KW-1185">Reference proteome</keyword>
<evidence type="ECO:0000313" key="3">
    <source>
        <dbReference type="Proteomes" id="UP000631300"/>
    </source>
</evidence>
<accession>A0A918JQK2</accession>
<dbReference type="EMBL" id="BMXP01000019">
    <property type="protein sequence ID" value="GGW97921.1"/>
    <property type="molecule type" value="Genomic_DNA"/>
</dbReference>
<organism evidence="2 3">
    <name type="scientific">Alteromonas halophila</name>
    <dbReference type="NCBI Taxonomy" id="516698"/>
    <lineage>
        <taxon>Bacteria</taxon>
        <taxon>Pseudomonadati</taxon>
        <taxon>Pseudomonadota</taxon>
        <taxon>Gammaproteobacteria</taxon>
        <taxon>Alteromonadales</taxon>
        <taxon>Alteromonadaceae</taxon>
        <taxon>Alteromonas/Salinimonas group</taxon>
        <taxon>Alteromonas</taxon>
    </lineage>
</organism>
<protein>
    <recommendedName>
        <fullName evidence="1">ATPase AAA-type core domain-containing protein</fullName>
    </recommendedName>
</protein>
<dbReference type="PANTHER" id="PTHR40396:SF1">
    <property type="entry name" value="ATPASE AAA-TYPE CORE DOMAIN-CONTAINING PROTEIN"/>
    <property type="match status" value="1"/>
</dbReference>
<comment type="caution">
    <text evidence="2">The sequence shown here is derived from an EMBL/GenBank/DDBJ whole genome shotgun (WGS) entry which is preliminary data.</text>
</comment>
<dbReference type="GO" id="GO:0016887">
    <property type="term" value="F:ATP hydrolysis activity"/>
    <property type="evidence" value="ECO:0007669"/>
    <property type="project" value="InterPro"/>
</dbReference>
<dbReference type="PANTHER" id="PTHR40396">
    <property type="entry name" value="ATPASE-LIKE PROTEIN"/>
    <property type="match status" value="1"/>
</dbReference>
<name>A0A918JQK2_9ALTE</name>
<dbReference type="Proteomes" id="UP000631300">
    <property type="component" value="Unassembled WGS sequence"/>
</dbReference>
<dbReference type="SUPFAM" id="SSF52540">
    <property type="entry name" value="P-loop containing nucleoside triphosphate hydrolases"/>
    <property type="match status" value="1"/>
</dbReference>
<sequence>MIVDFTVENFRSIKSSQLFSMFAEHKPKHHSNNIHFLEPGFGVLRTAAIYGSNAAGKTNLLLAFDTLKDIVVESEGWKEGDDIEQYQPYLLSNSCKNSDTTFDIEFIVKNNRYRYEVRFNKTEITYEKLEVYKTAKPSTLFHRESIGEEHSLKIGETFRGGKRTFAFFKNNSYLSIAGSSPESPKFIRDIYKYFYRGLLILENGTDFTVNDWENIEEVKGFVNSFLSKADFGIDSFDVKKKSLHEGFHLPQEMPESLKKKIIGRFTKDIVFYHKNESGELVEFPESLESHGTKSILKLIPFIAMVLLTGRTLIIDEIETSLHPHIAELVIKLFNDPNVNIRGAQLIYTTHDVSLMAQDKLRKDQIYLVHKCQNEGTEFRSLDNFDSELRDNSPFSKWYHEGRLGGIPEIHYKDIAASIIGAIENA</sequence>
<dbReference type="RefSeq" id="WP_189408572.1">
    <property type="nucleotide sequence ID" value="NZ_BMXP01000019.1"/>
</dbReference>
<dbReference type="InterPro" id="IPR003959">
    <property type="entry name" value="ATPase_AAA_core"/>
</dbReference>
<dbReference type="InterPro" id="IPR027417">
    <property type="entry name" value="P-loop_NTPase"/>
</dbReference>
<proteinExistence type="predicted"/>
<dbReference type="GO" id="GO:0005524">
    <property type="term" value="F:ATP binding"/>
    <property type="evidence" value="ECO:0007669"/>
    <property type="project" value="InterPro"/>
</dbReference>
<dbReference type="Gene3D" id="3.40.50.300">
    <property type="entry name" value="P-loop containing nucleotide triphosphate hydrolases"/>
    <property type="match status" value="1"/>
</dbReference>
<reference evidence="2" key="2">
    <citation type="submission" date="2020-09" db="EMBL/GenBank/DDBJ databases">
        <authorList>
            <person name="Sun Q."/>
            <person name="Kim S."/>
        </authorList>
    </citation>
    <scope>NUCLEOTIDE SEQUENCE</scope>
    <source>
        <strain evidence="2">KCTC 22164</strain>
    </source>
</reference>
<evidence type="ECO:0000259" key="1">
    <source>
        <dbReference type="Pfam" id="PF13304"/>
    </source>
</evidence>
<gene>
    <name evidence="2" type="ORF">GCM10007391_34930</name>
</gene>
<dbReference type="Pfam" id="PF13304">
    <property type="entry name" value="AAA_21"/>
    <property type="match status" value="1"/>
</dbReference>
<reference evidence="2" key="1">
    <citation type="journal article" date="2014" name="Int. J. Syst. Evol. Microbiol.">
        <title>Complete genome sequence of Corynebacterium casei LMG S-19264T (=DSM 44701T), isolated from a smear-ripened cheese.</title>
        <authorList>
            <consortium name="US DOE Joint Genome Institute (JGI-PGF)"/>
            <person name="Walter F."/>
            <person name="Albersmeier A."/>
            <person name="Kalinowski J."/>
            <person name="Ruckert C."/>
        </authorList>
    </citation>
    <scope>NUCLEOTIDE SEQUENCE</scope>
    <source>
        <strain evidence="2">KCTC 22164</strain>
    </source>
</reference>
<feature type="domain" description="ATPase AAA-type core" evidence="1">
    <location>
        <begin position="48"/>
        <end position="356"/>
    </location>
</feature>